<evidence type="ECO:0000256" key="12">
    <source>
        <dbReference type="ARBA" id="ARBA00023136"/>
    </source>
</evidence>
<dbReference type="EC" id="3.1.1.116" evidence="14"/>
<dbReference type="GO" id="GO:0016298">
    <property type="term" value="F:lipase activity"/>
    <property type="evidence" value="ECO:0007669"/>
    <property type="project" value="TreeGrafter"/>
</dbReference>
<evidence type="ECO:0000313" key="20">
    <source>
        <dbReference type="Proteomes" id="UP000658997"/>
    </source>
</evidence>
<dbReference type="Gene3D" id="3.40.50.1820">
    <property type="entry name" value="alpha/beta hydrolase"/>
    <property type="match status" value="1"/>
</dbReference>
<evidence type="ECO:0000256" key="15">
    <source>
        <dbReference type="SAM" id="MobiDB-lite"/>
    </source>
</evidence>
<feature type="region of interest" description="Disordered" evidence="15">
    <location>
        <begin position="661"/>
        <end position="838"/>
    </location>
</feature>
<feature type="compositionally biased region" description="Basic residues" evidence="15">
    <location>
        <begin position="750"/>
        <end position="759"/>
    </location>
</feature>
<accession>A0A1K0GJ57</accession>
<feature type="region of interest" description="Disordered" evidence="15">
    <location>
        <begin position="1267"/>
        <end position="1315"/>
    </location>
</feature>
<dbReference type="OrthoDB" id="438440at2759"/>
<keyword evidence="12" id="KW-0472">Membrane</keyword>
<comment type="subcellular location">
    <subcellularLocation>
        <location evidence="2">Cell membrane</location>
        <topology evidence="2">Multi-pass membrane protein</topology>
    </subcellularLocation>
</comment>
<comment type="cofactor">
    <cofactor evidence="1">
        <name>Ca(2+)</name>
        <dbReference type="ChEBI" id="CHEBI:29108"/>
    </cofactor>
</comment>
<evidence type="ECO:0000256" key="10">
    <source>
        <dbReference type="ARBA" id="ARBA00022989"/>
    </source>
</evidence>
<dbReference type="PANTHER" id="PTHR45792:SF7">
    <property type="entry name" value="PUTATIVE (AFU_ORTHOLOGUE AFUA_6G02710)-RELATED"/>
    <property type="match status" value="1"/>
</dbReference>
<dbReference type="InterPro" id="IPR029058">
    <property type="entry name" value="AB_hydrolase_fold"/>
</dbReference>
<reference evidence="18" key="3">
    <citation type="submission" date="2018-08" db="EMBL/GenBank/DDBJ databases">
        <authorList>
            <person name="Guldener U."/>
        </authorList>
    </citation>
    <scope>NUCLEOTIDE SEQUENCE</scope>
    <source>
        <strain evidence="18">UB2</strain>
    </source>
</reference>
<dbReference type="GO" id="GO:0046872">
    <property type="term" value="F:metal ion binding"/>
    <property type="evidence" value="ECO:0007669"/>
    <property type="project" value="UniProtKB-KW"/>
</dbReference>
<dbReference type="SUPFAM" id="SSF53474">
    <property type="entry name" value="alpha/beta-Hydrolases"/>
    <property type="match status" value="1"/>
</dbReference>
<evidence type="ECO:0000313" key="19">
    <source>
        <dbReference type="Proteomes" id="UP000179920"/>
    </source>
</evidence>
<evidence type="ECO:0000256" key="14">
    <source>
        <dbReference type="ARBA" id="ARBA00026104"/>
    </source>
</evidence>
<feature type="domain" description="Fungal lipase-type" evidence="16">
    <location>
        <begin position="1015"/>
        <end position="1104"/>
    </location>
</feature>
<protein>
    <recommendedName>
        <fullName evidence="14">sn-1-specific diacylglycerol lipase</fullName>
        <ecNumber evidence="14">3.1.1.116</ecNumber>
    </recommendedName>
</protein>
<evidence type="ECO:0000256" key="8">
    <source>
        <dbReference type="ARBA" id="ARBA00022837"/>
    </source>
</evidence>
<gene>
    <name evidence="18" type="ORF">UBRO2_02882</name>
    <name evidence="17" type="ORF">UBRO_00538</name>
</gene>
<dbReference type="EMBL" id="ULHB01000048">
    <property type="protein sequence ID" value="SYW79198.1"/>
    <property type="molecule type" value="Genomic_DNA"/>
</dbReference>
<evidence type="ECO:0000256" key="9">
    <source>
        <dbReference type="ARBA" id="ARBA00022963"/>
    </source>
</evidence>
<feature type="region of interest" description="Disordered" evidence="15">
    <location>
        <begin position="545"/>
        <end position="611"/>
    </location>
</feature>
<feature type="compositionally biased region" description="Low complexity" evidence="15">
    <location>
        <begin position="698"/>
        <end position="709"/>
    </location>
</feature>
<evidence type="ECO:0000256" key="11">
    <source>
        <dbReference type="ARBA" id="ARBA00023098"/>
    </source>
</evidence>
<feature type="region of interest" description="Disordered" evidence="15">
    <location>
        <begin position="16"/>
        <end position="50"/>
    </location>
</feature>
<sequence length="1437" mass="155490">MPSSLSMDVEFRIQSSQPFRWSDDAKESDEDMLTTPDTSGPGTPATAHTRSPTPLVVAYCGTEPRQVAITSGVRAWTKHQAYGASDALIKYATASPLLPQQIAEMVSNLSVIARVSLKAAAFFIEIILEAVKNSTGMTLGITRRALISAVGTARAVHSLATGEICDAKATGRSLQALTPSFLSILDKYTAVGIYLIHHTFTLTELFAMGTFSLVGTTLTAGLATADESVRTIDGIFGSNETSRALASFITLVRGEVNNDSRFANDSTVSILNKLTKAVTAFAVLQNSTYKRSAKSMKMRVIYDCTVLGEVEAKSWRSLMVGSGNFVRTRPDALLASTAEELETLSLLSPPRGTAPLLSSDLYMHSSQSGASLPSSRSRGFLGDGLCLTDVDPATSHRNAWQSNRAHPNADDSGVEADVADDASLIADLNFLVGADDGDASIDSNLTDEQLPAHLRQQLQAYTDDQLRDGVVLQDESDETPKQHFRRIRKTNRANDNRETVYEITTEILETVETVTTFEETHATRGGGIQHVDALALETLSPLHGTAALPSPGSFRRDVTSSKSGTETRSIFDGGRETKLEEDEEWCEIRTTNTQHEGKETQAQSGGPTEPDKAASMAVVIPEAPNGNSMHGKGKGEGSSKMPVVLKTMTKKLIQKRKTIRRIEVDDTHSDMGPAMASNVASSSGVFGRSRSPDPSRISAVAPVSPVLSSITASVSRSTRGKDDDRAQTSRSRQASSQGKGTDLGLGPNKVLKRAKHPFKTHQQEGVSAHPKLEPSPKIPTPPSIAVDSPSRTSVPRQTAPSITPSQLSSPSKSKRGTDQNFGTESKVSKRGVAGTSPRAVMKELPSILQRGASQISLCPAESMKASVTPATPQGSLREGKRRSRAPSITSIRSFTSRSHISSVSAAANFEKGKHGYDPLAFPQAHLVENLRRFMRYSSAAYGQNFMRILGIGSLDYFFPDTSKHHANVWAFAHHVGIPVDCILLNSFSEAQPLFTEQMSPLVNYVAVDDAAEAVVLTCRGTMGLSDILTDLTCDFETIAVEGGRSIKHYQVHSGMLASTRRLCNENSTVMQTLRMALEDRPDYGLVITGHSLGGGVASLAAVELSCPADLFKQQALRKRADTGQYVQHPRIYTPFVTSLDSGLPPGRPIHAYAYGVPAVASPDLSAHCKGLVTSIIHGHDFVPALSLGMVRDFKNIAHALSEESDSDVAREIVTRVLGTYRKRSALRATLGYANKQPSHLASLEPPRPQEIPLAEREIQLTQEELLKGKTRNLATDSNYTDPNLKEDELDPFSYSSGGGHIRPSPSTPLPQEADGGDSELADWLWSLIKTIRADMDSAKLYPPGDVYCIESFPVFVTPRMQADSDIVHERETKAKGEGKGELRAEAHRVILRYCQDVEKRFSEPVFAKSMMRDHIPTNYELCMSLLYESVIDSGVGV</sequence>
<reference evidence="19" key="1">
    <citation type="submission" date="2016-04" db="EMBL/GenBank/DDBJ databases">
        <authorList>
            <person name="Guldener U."/>
            <person name="Guldener U."/>
        </authorList>
    </citation>
    <scope>NUCLEOTIDE SEQUENCE [LARGE SCALE GENOMIC DNA]</scope>
    <source>
        <strain evidence="19">UB2112</strain>
    </source>
</reference>
<keyword evidence="3" id="KW-1003">Cell membrane</keyword>
<dbReference type="Proteomes" id="UP000179920">
    <property type="component" value="Chromosome II"/>
</dbReference>
<dbReference type="GO" id="GO:0046340">
    <property type="term" value="P:diacylglycerol catabolic process"/>
    <property type="evidence" value="ECO:0007669"/>
    <property type="project" value="TreeGrafter"/>
</dbReference>
<feature type="compositionally biased region" description="Polar residues" evidence="15">
    <location>
        <begin position="35"/>
        <end position="50"/>
    </location>
</feature>
<dbReference type="GO" id="GO:0019369">
    <property type="term" value="P:arachidonate metabolic process"/>
    <property type="evidence" value="ECO:0007669"/>
    <property type="project" value="TreeGrafter"/>
</dbReference>
<evidence type="ECO:0000256" key="1">
    <source>
        <dbReference type="ARBA" id="ARBA00001913"/>
    </source>
</evidence>
<keyword evidence="4" id="KW-0597">Phosphoprotein</keyword>
<dbReference type="InterPro" id="IPR052214">
    <property type="entry name" value="DAG_Lipase-Related"/>
</dbReference>
<feature type="compositionally biased region" description="Polar residues" evidence="15">
    <location>
        <begin position="789"/>
        <end position="811"/>
    </location>
</feature>
<evidence type="ECO:0000256" key="6">
    <source>
        <dbReference type="ARBA" id="ARBA00022723"/>
    </source>
</evidence>
<feature type="compositionally biased region" description="Low complexity" evidence="15">
    <location>
        <begin position="728"/>
        <end position="737"/>
    </location>
</feature>
<comment type="catalytic activity">
    <reaction evidence="13">
        <text>a 1,2-diacyl-sn-glycerol + H2O = a 2-acylglycerol + a fatty acid + H(+)</text>
        <dbReference type="Rhea" id="RHEA:33275"/>
        <dbReference type="ChEBI" id="CHEBI:15377"/>
        <dbReference type="ChEBI" id="CHEBI:15378"/>
        <dbReference type="ChEBI" id="CHEBI:17389"/>
        <dbReference type="ChEBI" id="CHEBI:17815"/>
        <dbReference type="ChEBI" id="CHEBI:28868"/>
        <dbReference type="EC" id="3.1.1.116"/>
    </reaction>
    <physiologicalReaction direction="left-to-right" evidence="13">
        <dbReference type="Rhea" id="RHEA:33276"/>
    </physiologicalReaction>
</comment>
<keyword evidence="8" id="KW-0106">Calcium</keyword>
<dbReference type="GO" id="GO:0005886">
    <property type="term" value="C:plasma membrane"/>
    <property type="evidence" value="ECO:0007669"/>
    <property type="project" value="UniProtKB-SubCell"/>
</dbReference>
<feature type="compositionally biased region" description="Polar residues" evidence="15">
    <location>
        <begin position="589"/>
        <end position="606"/>
    </location>
</feature>
<dbReference type="PANTHER" id="PTHR45792">
    <property type="entry name" value="DIACYLGLYCEROL LIPASE HOMOLOG-RELATED"/>
    <property type="match status" value="1"/>
</dbReference>
<organism evidence="17 19">
    <name type="scientific">Ustilago bromivora</name>
    <dbReference type="NCBI Taxonomy" id="307758"/>
    <lineage>
        <taxon>Eukaryota</taxon>
        <taxon>Fungi</taxon>
        <taxon>Dikarya</taxon>
        <taxon>Basidiomycota</taxon>
        <taxon>Ustilaginomycotina</taxon>
        <taxon>Ustilaginomycetes</taxon>
        <taxon>Ustilaginales</taxon>
        <taxon>Ustilaginaceae</taxon>
        <taxon>Ustilago</taxon>
    </lineage>
</organism>
<evidence type="ECO:0000256" key="7">
    <source>
        <dbReference type="ARBA" id="ARBA00022801"/>
    </source>
</evidence>
<name>A0A1K0GJ57_9BASI</name>
<proteinExistence type="predicted"/>
<dbReference type="EMBL" id="LT558118">
    <property type="protein sequence ID" value="SAM70194.1"/>
    <property type="molecule type" value="Genomic_DNA"/>
</dbReference>
<evidence type="ECO:0000256" key="4">
    <source>
        <dbReference type="ARBA" id="ARBA00022553"/>
    </source>
</evidence>
<keyword evidence="10" id="KW-1133">Transmembrane helix</keyword>
<evidence type="ECO:0000256" key="2">
    <source>
        <dbReference type="ARBA" id="ARBA00004651"/>
    </source>
</evidence>
<keyword evidence="7" id="KW-0378">Hydrolase</keyword>
<keyword evidence="11" id="KW-0443">Lipid metabolism</keyword>
<feature type="region of interest" description="Disordered" evidence="15">
    <location>
        <begin position="863"/>
        <end position="891"/>
    </location>
</feature>
<evidence type="ECO:0000313" key="18">
    <source>
        <dbReference type="EMBL" id="SYW79198.1"/>
    </source>
</evidence>
<dbReference type="CDD" id="cd00519">
    <property type="entry name" value="Lipase_3"/>
    <property type="match status" value="1"/>
</dbReference>
<keyword evidence="5" id="KW-0812">Transmembrane</keyword>
<dbReference type="Pfam" id="PF01764">
    <property type="entry name" value="Lipase_3"/>
    <property type="match status" value="1"/>
</dbReference>
<evidence type="ECO:0000259" key="16">
    <source>
        <dbReference type="Pfam" id="PF01764"/>
    </source>
</evidence>
<keyword evidence="20" id="KW-1185">Reference proteome</keyword>
<dbReference type="Proteomes" id="UP000658997">
    <property type="component" value="Unassembled WGS sequence"/>
</dbReference>
<dbReference type="InterPro" id="IPR002921">
    <property type="entry name" value="Fungal_lipase-type"/>
</dbReference>
<evidence type="ECO:0000256" key="13">
    <source>
        <dbReference type="ARBA" id="ARBA00024531"/>
    </source>
</evidence>
<evidence type="ECO:0000313" key="17">
    <source>
        <dbReference type="EMBL" id="SAM70194.1"/>
    </source>
</evidence>
<evidence type="ECO:0000256" key="3">
    <source>
        <dbReference type="ARBA" id="ARBA00022475"/>
    </source>
</evidence>
<keyword evidence="9" id="KW-0442">Lipid degradation</keyword>
<reference evidence="17" key="2">
    <citation type="submission" date="2016-04" db="EMBL/GenBank/DDBJ databases">
        <authorList>
            <person name="Evans L.H."/>
            <person name="Alamgir A."/>
            <person name="Owens N."/>
            <person name="Weber N.D."/>
            <person name="Virtaneva K."/>
            <person name="Barbian K."/>
            <person name="Babar A."/>
            <person name="Rosenke K."/>
        </authorList>
    </citation>
    <scope>NUCLEOTIDE SEQUENCE</scope>
    <source>
        <strain evidence="17">UB2112</strain>
    </source>
</reference>
<feature type="compositionally biased region" description="Polar residues" evidence="15">
    <location>
        <begin position="1272"/>
        <end position="1281"/>
    </location>
</feature>
<evidence type="ECO:0000256" key="5">
    <source>
        <dbReference type="ARBA" id="ARBA00022692"/>
    </source>
</evidence>
<keyword evidence="6" id="KW-0479">Metal-binding</keyword>